<dbReference type="Pfam" id="PF00440">
    <property type="entry name" value="TetR_N"/>
    <property type="match status" value="1"/>
</dbReference>
<dbReference type="InterPro" id="IPR041479">
    <property type="entry name" value="TetR_CgmR_C"/>
</dbReference>
<dbReference type="PRINTS" id="PR00455">
    <property type="entry name" value="HTHTETR"/>
</dbReference>
<dbReference type="PANTHER" id="PTHR30055">
    <property type="entry name" value="HTH-TYPE TRANSCRIPTIONAL REGULATOR RUTR"/>
    <property type="match status" value="1"/>
</dbReference>
<dbReference type="Pfam" id="PF17937">
    <property type="entry name" value="TetR_C_28"/>
    <property type="match status" value="1"/>
</dbReference>
<dbReference type="InterPro" id="IPR050109">
    <property type="entry name" value="HTH-type_TetR-like_transc_reg"/>
</dbReference>
<dbReference type="PANTHER" id="PTHR30055:SF148">
    <property type="entry name" value="TETR-FAMILY TRANSCRIPTIONAL REGULATOR"/>
    <property type="match status" value="1"/>
</dbReference>
<feature type="domain" description="HTH tetR-type" evidence="3">
    <location>
        <begin position="3"/>
        <end position="63"/>
    </location>
</feature>
<proteinExistence type="predicted"/>
<name>A0AB35HZC6_MICTH</name>
<reference evidence="4" key="1">
    <citation type="submission" date="2022-11" db="EMBL/GenBank/DDBJ databases">
        <title>Chitin-degrading and fungicidal potential of chitinolytic bacterial strains from marine environment of the Pacific Ocean regions.</title>
        <authorList>
            <person name="Pentekhina I."/>
            <person name="Nedashkovskaya O."/>
            <person name="Seitkalieva A."/>
            <person name="Podvolotskaya A."/>
            <person name="Tekutyeva L."/>
            <person name="Balabanova L."/>
        </authorList>
    </citation>
    <scope>NUCLEOTIDE SEQUENCE</scope>
    <source>
        <strain evidence="4">KMM 6838</strain>
    </source>
</reference>
<evidence type="ECO:0000256" key="2">
    <source>
        <dbReference type="PROSITE-ProRule" id="PRU00335"/>
    </source>
</evidence>
<protein>
    <submittedName>
        <fullName evidence="4">TetR/AcrR family transcriptional regulator</fullName>
    </submittedName>
</protein>
<evidence type="ECO:0000313" key="4">
    <source>
        <dbReference type="EMBL" id="MCX2801813.1"/>
    </source>
</evidence>
<dbReference type="RefSeq" id="WP_266066029.1">
    <property type="nucleotide sequence ID" value="NZ_JAPHQB010000011.1"/>
</dbReference>
<accession>A0AB35HZC6</accession>
<dbReference type="Gene3D" id="1.10.357.10">
    <property type="entry name" value="Tetracycline Repressor, domain 2"/>
    <property type="match status" value="1"/>
</dbReference>
<comment type="caution">
    <text evidence="4">The sequence shown here is derived from an EMBL/GenBank/DDBJ whole genome shotgun (WGS) entry which is preliminary data.</text>
</comment>
<dbReference type="PROSITE" id="PS50977">
    <property type="entry name" value="HTH_TETR_2"/>
    <property type="match status" value="1"/>
</dbReference>
<dbReference type="EMBL" id="JAPHQB010000011">
    <property type="protein sequence ID" value="MCX2801813.1"/>
    <property type="molecule type" value="Genomic_DNA"/>
</dbReference>
<gene>
    <name evidence="4" type="ORF">OQJ68_08445</name>
</gene>
<feature type="DNA-binding region" description="H-T-H motif" evidence="2">
    <location>
        <begin position="26"/>
        <end position="45"/>
    </location>
</feature>
<sequence>MSKVDKEDIIRAAEEVLREKGARRLTLDAVAARCGLSKGGLLHHFRSKQSLLQAMLESAIASEEALAAEYAANHENSVLASRIYSAFALMEDEKQLPRALIAAVAEDPALLEPIKAKEAKIRATLSEHCRDPELALLLILATRGLFLGRQFGVLDPDDPIFTRLRERLLNLAAELE</sequence>
<evidence type="ECO:0000256" key="1">
    <source>
        <dbReference type="ARBA" id="ARBA00023125"/>
    </source>
</evidence>
<dbReference type="InterPro" id="IPR009057">
    <property type="entry name" value="Homeodomain-like_sf"/>
</dbReference>
<dbReference type="SUPFAM" id="SSF46689">
    <property type="entry name" value="Homeodomain-like"/>
    <property type="match status" value="1"/>
</dbReference>
<organism evidence="4 5">
    <name type="scientific">Microbulbifer thermotolerans</name>
    <dbReference type="NCBI Taxonomy" id="252514"/>
    <lineage>
        <taxon>Bacteria</taxon>
        <taxon>Pseudomonadati</taxon>
        <taxon>Pseudomonadota</taxon>
        <taxon>Gammaproteobacteria</taxon>
        <taxon>Cellvibrionales</taxon>
        <taxon>Microbulbiferaceae</taxon>
        <taxon>Microbulbifer</taxon>
    </lineage>
</organism>
<dbReference type="InterPro" id="IPR001647">
    <property type="entry name" value="HTH_TetR"/>
</dbReference>
<dbReference type="GO" id="GO:0000976">
    <property type="term" value="F:transcription cis-regulatory region binding"/>
    <property type="evidence" value="ECO:0007669"/>
    <property type="project" value="TreeGrafter"/>
</dbReference>
<evidence type="ECO:0000259" key="3">
    <source>
        <dbReference type="PROSITE" id="PS50977"/>
    </source>
</evidence>
<dbReference type="AlphaFoldDB" id="A0AB35HZC6"/>
<keyword evidence="1 2" id="KW-0238">DNA-binding</keyword>
<dbReference type="Proteomes" id="UP001209730">
    <property type="component" value="Unassembled WGS sequence"/>
</dbReference>
<evidence type="ECO:0000313" key="5">
    <source>
        <dbReference type="Proteomes" id="UP001209730"/>
    </source>
</evidence>
<dbReference type="GO" id="GO:0003700">
    <property type="term" value="F:DNA-binding transcription factor activity"/>
    <property type="evidence" value="ECO:0007669"/>
    <property type="project" value="TreeGrafter"/>
</dbReference>